<feature type="region of interest" description="Disordered" evidence="1">
    <location>
        <begin position="116"/>
        <end position="141"/>
    </location>
</feature>
<name>A0AAD7RJ12_9TELE</name>
<dbReference type="EMBL" id="JAINUG010000261">
    <property type="protein sequence ID" value="KAJ8384992.1"/>
    <property type="molecule type" value="Genomic_DNA"/>
</dbReference>
<dbReference type="Proteomes" id="UP001221898">
    <property type="component" value="Unassembled WGS sequence"/>
</dbReference>
<gene>
    <name evidence="2" type="ORF">AAFF_G00196580</name>
</gene>
<keyword evidence="3" id="KW-1185">Reference proteome</keyword>
<reference evidence="2" key="1">
    <citation type="journal article" date="2023" name="Science">
        <title>Genome structures resolve the early diversification of teleost fishes.</title>
        <authorList>
            <person name="Parey E."/>
            <person name="Louis A."/>
            <person name="Montfort J."/>
            <person name="Bouchez O."/>
            <person name="Roques C."/>
            <person name="Iampietro C."/>
            <person name="Lluch J."/>
            <person name="Castinel A."/>
            <person name="Donnadieu C."/>
            <person name="Desvignes T."/>
            <person name="Floi Bucao C."/>
            <person name="Jouanno E."/>
            <person name="Wen M."/>
            <person name="Mejri S."/>
            <person name="Dirks R."/>
            <person name="Jansen H."/>
            <person name="Henkel C."/>
            <person name="Chen W.J."/>
            <person name="Zahm M."/>
            <person name="Cabau C."/>
            <person name="Klopp C."/>
            <person name="Thompson A.W."/>
            <person name="Robinson-Rechavi M."/>
            <person name="Braasch I."/>
            <person name="Lecointre G."/>
            <person name="Bobe J."/>
            <person name="Postlethwait J.H."/>
            <person name="Berthelot C."/>
            <person name="Roest Crollius H."/>
            <person name="Guiguen Y."/>
        </authorList>
    </citation>
    <scope>NUCLEOTIDE SEQUENCE</scope>
    <source>
        <strain evidence="2">NC1722</strain>
    </source>
</reference>
<protein>
    <submittedName>
        <fullName evidence="2">Uncharacterized protein</fullName>
    </submittedName>
</protein>
<evidence type="ECO:0000313" key="3">
    <source>
        <dbReference type="Proteomes" id="UP001221898"/>
    </source>
</evidence>
<evidence type="ECO:0000313" key="2">
    <source>
        <dbReference type="EMBL" id="KAJ8384992.1"/>
    </source>
</evidence>
<comment type="caution">
    <text evidence="2">The sequence shown here is derived from an EMBL/GenBank/DDBJ whole genome shotgun (WGS) entry which is preliminary data.</text>
</comment>
<evidence type="ECO:0000256" key="1">
    <source>
        <dbReference type="SAM" id="MobiDB-lite"/>
    </source>
</evidence>
<feature type="compositionally biased region" description="Polar residues" evidence="1">
    <location>
        <begin position="116"/>
        <end position="129"/>
    </location>
</feature>
<dbReference type="AlphaFoldDB" id="A0AAD7RJ12"/>
<sequence length="177" mass="19180">MGGSKSGSNSGHRINVTALTQRGKRQLRQRKRNDGVALLYERCDAAAVGGHGDGETQAANELGMRCQAALRSGGRLGDPSIIFSSPFRASAPLIRTLEWPHLSLARGHAPELQPNTTEMARETQPTNCPAEQLRSPKRHSLVREKSRPGFCETTVIRAIFGISGEGVKVWIDAVKAQ</sequence>
<proteinExistence type="predicted"/>
<accession>A0AAD7RJ12</accession>
<organism evidence="2 3">
    <name type="scientific">Aldrovandia affinis</name>
    <dbReference type="NCBI Taxonomy" id="143900"/>
    <lineage>
        <taxon>Eukaryota</taxon>
        <taxon>Metazoa</taxon>
        <taxon>Chordata</taxon>
        <taxon>Craniata</taxon>
        <taxon>Vertebrata</taxon>
        <taxon>Euteleostomi</taxon>
        <taxon>Actinopterygii</taxon>
        <taxon>Neopterygii</taxon>
        <taxon>Teleostei</taxon>
        <taxon>Notacanthiformes</taxon>
        <taxon>Halosauridae</taxon>
        <taxon>Aldrovandia</taxon>
    </lineage>
</organism>